<gene>
    <name evidence="2" type="ORF">BTO18_06105</name>
</gene>
<evidence type="ECO:0008006" key="4">
    <source>
        <dbReference type="Google" id="ProtNLM"/>
    </source>
</evidence>
<proteinExistence type="predicted"/>
<evidence type="ECO:0000256" key="1">
    <source>
        <dbReference type="SAM" id="Phobius"/>
    </source>
</evidence>
<dbReference type="SUPFAM" id="SSF51445">
    <property type="entry name" value="(Trans)glycosidases"/>
    <property type="match status" value="1"/>
</dbReference>
<evidence type="ECO:0000313" key="3">
    <source>
        <dbReference type="Proteomes" id="UP000238882"/>
    </source>
</evidence>
<name>A0A2S7WMG7_9FLAO</name>
<dbReference type="InterPro" id="IPR017853">
    <property type="entry name" value="GH"/>
</dbReference>
<dbReference type="InterPro" id="IPR055151">
    <property type="entry name" value="GH113"/>
</dbReference>
<dbReference type="CDD" id="cd19608">
    <property type="entry name" value="GH113_mannanase-like"/>
    <property type="match status" value="1"/>
</dbReference>
<dbReference type="Pfam" id="PF22612">
    <property type="entry name" value="GH113"/>
    <property type="match status" value="1"/>
</dbReference>
<sequence>MILSFSRITSFSKFLNSFWNFVTTKSGLLFIHILWVLFIILLFIFKYFRKVYKNKGFKIALQQFLLRLMLPFLVLFFSIKWIIDYNTSEDFDYKWNYSVENTSQKIAQKFSNDGRFRGMNVYRLGRRKIDKTLDNLIKNNVEWISVIPYLYQKDEKSIEISPSTAKNEWSKRDSIFIKNIVKTRKKGFSILLKPHIWMSDGWRSNINFDDDKNWNIWFDEYQRIQIHYAHLAEKTNSELFCIGTELRSSLDKRPKRWLSLIKKIKSIYKGKLTYAANWDDSFEFTEFWNELDYIGIQAYYPLTKVKNPDLETIKNGWQPHLLKLEKLSKKYNKQILFTEVGYRNDLYATIEPWSWGSFFQRLYRKKSNKVQLLAYQALYEELWNKEWFAGTFPWEWNSSDFPVQGTPSENMIAIWYSK</sequence>
<reference evidence="2 3" key="1">
    <citation type="submission" date="2016-12" db="EMBL/GenBank/DDBJ databases">
        <title>Trade-off between light-utilization and light-protection in marine flavobacteria.</title>
        <authorList>
            <person name="Kumagai Y."/>
            <person name="Yoshizawa S."/>
            <person name="Kogure K."/>
            <person name="Iwasaki W."/>
        </authorList>
    </citation>
    <scope>NUCLEOTIDE SEQUENCE [LARGE SCALE GENOMIC DNA]</scope>
    <source>
        <strain evidence="2 3">NBRC 108759</strain>
    </source>
</reference>
<comment type="caution">
    <text evidence="2">The sequence shown here is derived from an EMBL/GenBank/DDBJ whole genome shotgun (WGS) entry which is preliminary data.</text>
</comment>
<keyword evidence="1" id="KW-1133">Transmembrane helix</keyword>
<accession>A0A2S7WMG7</accession>
<keyword evidence="1" id="KW-0812">Transmembrane</keyword>
<keyword evidence="1" id="KW-0472">Membrane</keyword>
<feature type="transmembrane region" description="Helical" evidence="1">
    <location>
        <begin position="27"/>
        <end position="45"/>
    </location>
</feature>
<dbReference type="Proteomes" id="UP000238882">
    <property type="component" value="Unassembled WGS sequence"/>
</dbReference>
<evidence type="ECO:0000313" key="2">
    <source>
        <dbReference type="EMBL" id="PQJ78783.1"/>
    </source>
</evidence>
<feature type="transmembrane region" description="Helical" evidence="1">
    <location>
        <begin position="65"/>
        <end position="83"/>
    </location>
</feature>
<organism evidence="2 3">
    <name type="scientific">Polaribacter porphyrae</name>
    <dbReference type="NCBI Taxonomy" id="1137780"/>
    <lineage>
        <taxon>Bacteria</taxon>
        <taxon>Pseudomonadati</taxon>
        <taxon>Bacteroidota</taxon>
        <taxon>Flavobacteriia</taxon>
        <taxon>Flavobacteriales</taxon>
        <taxon>Flavobacteriaceae</taxon>
    </lineage>
</organism>
<protein>
    <recommendedName>
        <fullName evidence="4">Glycoside hydrolase</fullName>
    </recommendedName>
</protein>
<dbReference type="Gene3D" id="3.20.20.80">
    <property type="entry name" value="Glycosidases"/>
    <property type="match status" value="1"/>
</dbReference>
<keyword evidence="3" id="KW-1185">Reference proteome</keyword>
<dbReference type="AlphaFoldDB" id="A0A2S7WMG7"/>
<dbReference type="EMBL" id="MSCN01000001">
    <property type="protein sequence ID" value="PQJ78783.1"/>
    <property type="molecule type" value="Genomic_DNA"/>
</dbReference>